<dbReference type="Proteomes" id="UP000034163">
    <property type="component" value="Unassembled WGS sequence"/>
</dbReference>
<dbReference type="GO" id="GO:0004129">
    <property type="term" value="F:cytochrome-c oxidase activity"/>
    <property type="evidence" value="ECO:0007669"/>
    <property type="project" value="InterPro"/>
</dbReference>
<dbReference type="EMBL" id="LCBS01000001">
    <property type="protein sequence ID" value="KKS17610.1"/>
    <property type="molecule type" value="Genomic_DNA"/>
</dbReference>
<feature type="region of interest" description="Disordered" evidence="1">
    <location>
        <begin position="39"/>
        <end position="73"/>
    </location>
</feature>
<feature type="domain" description="Cytochrome oxidase subunit II copper A binding" evidence="3">
    <location>
        <begin position="81"/>
        <end position="177"/>
    </location>
</feature>
<dbReference type="AlphaFoldDB" id="A0A0G0WY10"/>
<feature type="transmembrane region" description="Helical" evidence="2">
    <location>
        <begin position="12"/>
        <end position="33"/>
    </location>
</feature>
<evidence type="ECO:0000313" key="4">
    <source>
        <dbReference type="EMBL" id="KKS17610.1"/>
    </source>
</evidence>
<dbReference type="PROSITE" id="PS50857">
    <property type="entry name" value="COX2_CUA"/>
    <property type="match status" value="1"/>
</dbReference>
<organism evidence="4 5">
    <name type="scientific">candidate division WWE3 bacterium GW2011_GWB1_41_6</name>
    <dbReference type="NCBI Taxonomy" id="1619112"/>
    <lineage>
        <taxon>Bacteria</taxon>
        <taxon>Katanobacteria</taxon>
    </lineage>
</organism>
<dbReference type="GO" id="GO:0016020">
    <property type="term" value="C:membrane"/>
    <property type="evidence" value="ECO:0007669"/>
    <property type="project" value="InterPro"/>
</dbReference>
<keyword evidence="2" id="KW-0812">Transmembrane</keyword>
<evidence type="ECO:0000256" key="2">
    <source>
        <dbReference type="SAM" id="Phobius"/>
    </source>
</evidence>
<evidence type="ECO:0000313" key="5">
    <source>
        <dbReference type="Proteomes" id="UP000034163"/>
    </source>
</evidence>
<dbReference type="SUPFAM" id="SSF49503">
    <property type="entry name" value="Cupredoxins"/>
    <property type="match status" value="1"/>
</dbReference>
<accession>A0A0G0WY10</accession>
<dbReference type="InterPro" id="IPR008972">
    <property type="entry name" value="Cupredoxin"/>
</dbReference>
<reference evidence="4 5" key="1">
    <citation type="journal article" date="2015" name="Nature">
        <title>rRNA introns, odd ribosomes, and small enigmatic genomes across a large radiation of phyla.</title>
        <authorList>
            <person name="Brown C.T."/>
            <person name="Hug L.A."/>
            <person name="Thomas B.C."/>
            <person name="Sharon I."/>
            <person name="Castelle C.J."/>
            <person name="Singh A."/>
            <person name="Wilkins M.J."/>
            <person name="Williams K.H."/>
            <person name="Banfield J.F."/>
        </authorList>
    </citation>
    <scope>NUCLEOTIDE SEQUENCE [LARGE SCALE GENOMIC DNA]</scope>
</reference>
<keyword evidence="2" id="KW-0472">Membrane</keyword>
<dbReference type="InterPro" id="IPR002429">
    <property type="entry name" value="CcO_II-like_C"/>
</dbReference>
<dbReference type="Pfam" id="PF13473">
    <property type="entry name" value="Cupredoxin_1"/>
    <property type="match status" value="1"/>
</dbReference>
<protein>
    <submittedName>
        <fullName evidence="4">Plastocyanin</fullName>
    </submittedName>
</protein>
<sequence length="177" mass="19371">MDENKNKNVNPAMIIGVIVVVLLAGYLLYSLVLSKDTGGNELSQSQREQEMTIPEGSNQNEPIPGTQPDVQGTTDVNELDEDVITVELEAGSFYYRPEGITVPVGSRVKIVMTAADTMHNFNIDELGVKIPITREGSTSTVEFTADQVGEFEYYCSVGQHRQNGQVGTLIVEENTTE</sequence>
<dbReference type="Gene3D" id="2.60.40.420">
    <property type="entry name" value="Cupredoxins - blue copper proteins"/>
    <property type="match status" value="1"/>
</dbReference>
<name>A0A0G0WY10_UNCKA</name>
<proteinExistence type="predicted"/>
<evidence type="ECO:0000256" key="1">
    <source>
        <dbReference type="SAM" id="MobiDB-lite"/>
    </source>
</evidence>
<keyword evidence="2" id="KW-1133">Transmembrane helix</keyword>
<dbReference type="GO" id="GO:0005507">
    <property type="term" value="F:copper ion binding"/>
    <property type="evidence" value="ECO:0007669"/>
    <property type="project" value="InterPro"/>
</dbReference>
<comment type="caution">
    <text evidence="4">The sequence shown here is derived from an EMBL/GenBank/DDBJ whole genome shotgun (WGS) entry which is preliminary data.</text>
</comment>
<evidence type="ECO:0000259" key="3">
    <source>
        <dbReference type="PROSITE" id="PS50857"/>
    </source>
</evidence>
<gene>
    <name evidence="4" type="ORF">UU72_C0001G0094</name>
</gene>
<dbReference type="InterPro" id="IPR028096">
    <property type="entry name" value="EfeO_Cupredoxin"/>
</dbReference>